<feature type="compositionally biased region" description="Basic and acidic residues" evidence="1">
    <location>
        <begin position="43"/>
        <end position="52"/>
    </location>
</feature>
<dbReference type="EMBL" id="JBBNAF010000010">
    <property type="protein sequence ID" value="KAK9107971.1"/>
    <property type="molecule type" value="Genomic_DNA"/>
</dbReference>
<organism evidence="2 3">
    <name type="scientific">Stephania yunnanensis</name>
    <dbReference type="NCBI Taxonomy" id="152371"/>
    <lineage>
        <taxon>Eukaryota</taxon>
        <taxon>Viridiplantae</taxon>
        <taxon>Streptophyta</taxon>
        <taxon>Embryophyta</taxon>
        <taxon>Tracheophyta</taxon>
        <taxon>Spermatophyta</taxon>
        <taxon>Magnoliopsida</taxon>
        <taxon>Ranunculales</taxon>
        <taxon>Menispermaceae</taxon>
        <taxon>Menispermoideae</taxon>
        <taxon>Cissampelideae</taxon>
        <taxon>Stephania</taxon>
    </lineage>
</organism>
<evidence type="ECO:0000313" key="2">
    <source>
        <dbReference type="EMBL" id="KAK9107971.1"/>
    </source>
</evidence>
<feature type="region of interest" description="Disordered" evidence="1">
    <location>
        <begin position="1"/>
        <end position="85"/>
    </location>
</feature>
<evidence type="ECO:0000313" key="3">
    <source>
        <dbReference type="Proteomes" id="UP001420932"/>
    </source>
</evidence>
<reference evidence="2 3" key="1">
    <citation type="submission" date="2024-01" db="EMBL/GenBank/DDBJ databases">
        <title>Genome assemblies of Stephania.</title>
        <authorList>
            <person name="Yang L."/>
        </authorList>
    </citation>
    <scope>NUCLEOTIDE SEQUENCE [LARGE SCALE GENOMIC DNA]</scope>
    <source>
        <strain evidence="2">YNDBR</strain>
        <tissue evidence="2">Leaf</tissue>
    </source>
</reference>
<feature type="compositionally biased region" description="Low complexity" evidence="1">
    <location>
        <begin position="61"/>
        <end position="74"/>
    </location>
</feature>
<sequence length="85" mass="8905">MKQRAREGERKRARETAEEEGDPAASQQLGSSWRPAVGHAPAPRRDRQREAAGGDDGITQASSASNAAALAQAAIGGGKARRRPS</sequence>
<keyword evidence="3" id="KW-1185">Reference proteome</keyword>
<feature type="compositionally biased region" description="Basic and acidic residues" evidence="1">
    <location>
        <begin position="1"/>
        <end position="16"/>
    </location>
</feature>
<proteinExistence type="predicted"/>
<protein>
    <submittedName>
        <fullName evidence="2">Uncharacterized protein</fullName>
    </submittedName>
</protein>
<accession>A0AAP0I3M4</accession>
<evidence type="ECO:0000256" key="1">
    <source>
        <dbReference type="SAM" id="MobiDB-lite"/>
    </source>
</evidence>
<gene>
    <name evidence="2" type="ORF">Syun_023982</name>
</gene>
<comment type="caution">
    <text evidence="2">The sequence shown here is derived from an EMBL/GenBank/DDBJ whole genome shotgun (WGS) entry which is preliminary data.</text>
</comment>
<name>A0AAP0I3M4_9MAGN</name>
<dbReference type="Proteomes" id="UP001420932">
    <property type="component" value="Unassembled WGS sequence"/>
</dbReference>
<dbReference type="AlphaFoldDB" id="A0AAP0I3M4"/>